<keyword evidence="3" id="KW-0175">Coiled coil</keyword>
<dbReference type="Proteomes" id="UP000183126">
    <property type="component" value="Chromosome I"/>
</dbReference>
<keyword evidence="8" id="KW-0969">Cilium</keyword>
<dbReference type="InterPro" id="IPR010810">
    <property type="entry name" value="Flagellin_hook_IN_motif"/>
</dbReference>
<dbReference type="Pfam" id="PF02465">
    <property type="entry name" value="FliD_N"/>
    <property type="match status" value="1"/>
</dbReference>
<dbReference type="EMBL" id="JYLK01000006">
    <property type="protein sequence ID" value="KRP60557.1"/>
    <property type="molecule type" value="Genomic_DNA"/>
</dbReference>
<keyword evidence="11" id="KW-1185">Reference proteome</keyword>
<proteinExistence type="inferred from homology"/>
<gene>
    <name evidence="9" type="ORF">SAMN04490205_4961</name>
    <name evidence="8" type="ORF">TU79_12155</name>
</gene>
<evidence type="ECO:0000313" key="9">
    <source>
        <dbReference type="EMBL" id="SDT15095.1"/>
    </source>
</evidence>
<sequence length="463" mass="47408">MASTTVSGVGSGIDTSGIITSLVNAEKAPKQLQINTQSQKATTQLSSIGKIQAALDAFRGALKTQGTDNSFSGLVGTSSDEKVATMTAGAGASNGSFSLVVSQLAQPSKLSSANFAGGASSVINKGSTATTLTISQSGKNFDVSVAPGATLQQVRDSINSQFGTAGLSANILTDSNGSRLILTSTNGGVGTDLTLSGNSGVDTGYKVVNPPQNAKYTIDGIAAESKTNNITEAVSGVSIKLLTVSPPVDKATPNILTALTISVSTSTTALKSGVKGFVDTYNALLKAMTSETAVTKSAAGDPVAATLTGDSTLRTLQSAIRNEFNKMSGNGALKSLAQFGVETDQTTGLLSIDDKQWDNAMKTNAADLSSIFTGKDGLLARLTTATDAYAKPTTGILATRSTSLSDSLKDLAKQQSALDQRIDAYQTTLTNKYAAMDTLVAQLRQQSSNVLGTLNALNNQKNN</sequence>
<reference evidence="8 10" key="1">
    <citation type="submission" date="2015-02" db="EMBL/GenBank/DDBJ databases">
        <title>Two Pseudomonas sp. nov. isolated from raw milk.</title>
        <authorList>
            <person name="Wenning M."/>
            <person name="von Neubeck M."/>
            <person name="Huptas C."/>
            <person name="Scherer S."/>
        </authorList>
    </citation>
    <scope>NUCLEOTIDE SEQUENCE [LARGE SCALE GENOMIC DNA]</scope>
    <source>
        <strain evidence="8 10">DSM 14937</strain>
    </source>
</reference>
<dbReference type="GO" id="GO:0071973">
    <property type="term" value="P:bacterial-type flagellum-dependent cell motility"/>
    <property type="evidence" value="ECO:0007669"/>
    <property type="project" value="TreeGrafter"/>
</dbReference>
<evidence type="ECO:0000259" key="7">
    <source>
        <dbReference type="Pfam" id="PF07195"/>
    </source>
</evidence>
<dbReference type="EMBL" id="LT629760">
    <property type="protein sequence ID" value="SDT15095.1"/>
    <property type="molecule type" value="Genomic_DNA"/>
</dbReference>
<reference evidence="9 11" key="2">
    <citation type="submission" date="2016-10" db="EMBL/GenBank/DDBJ databases">
        <authorList>
            <person name="Varghese N."/>
            <person name="Submissions S."/>
        </authorList>
    </citation>
    <scope>NUCLEOTIDE SEQUENCE [LARGE SCALE GENOMIC DNA]</scope>
    <source>
        <strain evidence="9 11">BS3111</strain>
    </source>
</reference>
<dbReference type="GO" id="GO:0009421">
    <property type="term" value="C:bacterial-type flagellum filament cap"/>
    <property type="evidence" value="ECO:0007669"/>
    <property type="project" value="InterPro"/>
</dbReference>
<comment type="subunit">
    <text evidence="2 5">Homopentamer.</text>
</comment>
<dbReference type="InterPro" id="IPR003481">
    <property type="entry name" value="FliD_N"/>
</dbReference>
<keyword evidence="8" id="KW-0282">Flagellum</keyword>
<keyword evidence="4 5" id="KW-0975">Bacterial flagellum</keyword>
<dbReference type="RefSeq" id="WP_057008183.1">
    <property type="nucleotide sequence ID" value="NZ_JYLK01000006.1"/>
</dbReference>
<feature type="domain" description="Flagellar hook-associated protein 2 C-terminal" evidence="7">
    <location>
        <begin position="212"/>
        <end position="444"/>
    </location>
</feature>
<accession>A0A0R2ZK02</accession>
<dbReference type="AlphaFoldDB" id="A0A0R2ZK02"/>
<dbReference type="GO" id="GO:0009424">
    <property type="term" value="C:bacterial-type flagellum hook"/>
    <property type="evidence" value="ECO:0007669"/>
    <property type="project" value="UniProtKB-UniRule"/>
</dbReference>
<feature type="domain" description="Flagellar hook-associated protein 2 N-terminal" evidence="6">
    <location>
        <begin position="11"/>
        <end position="107"/>
    </location>
</feature>
<dbReference type="InterPro" id="IPR010809">
    <property type="entry name" value="FliD_C"/>
</dbReference>
<evidence type="ECO:0000256" key="3">
    <source>
        <dbReference type="ARBA" id="ARBA00023054"/>
    </source>
</evidence>
<keyword evidence="8" id="KW-0966">Cell projection</keyword>
<dbReference type="OrthoDB" id="9810816at2"/>
<comment type="subcellular location">
    <subcellularLocation>
        <location evidence="5">Secreted</location>
    </subcellularLocation>
    <subcellularLocation>
        <location evidence="5">Bacterial flagellum</location>
    </subcellularLocation>
</comment>
<evidence type="ECO:0000256" key="1">
    <source>
        <dbReference type="ARBA" id="ARBA00009764"/>
    </source>
</evidence>
<dbReference type="Pfam" id="PF07196">
    <property type="entry name" value="Flagellin_IN"/>
    <property type="match status" value="1"/>
</dbReference>
<protein>
    <recommendedName>
        <fullName evidence="5">Flagellar hook-associated protein 2</fullName>
        <shortName evidence="5">HAP2</shortName>
    </recommendedName>
    <alternativeName>
        <fullName evidence="5">Flagellar cap protein</fullName>
    </alternativeName>
</protein>
<dbReference type="InterPro" id="IPR040026">
    <property type="entry name" value="FliD"/>
</dbReference>
<dbReference type="Pfam" id="PF07195">
    <property type="entry name" value="FliD_C"/>
    <property type="match status" value="1"/>
</dbReference>
<dbReference type="GO" id="GO:0007155">
    <property type="term" value="P:cell adhesion"/>
    <property type="evidence" value="ECO:0007669"/>
    <property type="project" value="InterPro"/>
</dbReference>
<dbReference type="PANTHER" id="PTHR30288">
    <property type="entry name" value="FLAGELLAR CAP/ASSEMBLY PROTEIN FLID"/>
    <property type="match status" value="1"/>
</dbReference>
<name>A0A0R2ZK02_9PSED</name>
<organism evidence="8 10">
    <name type="scientific">Pseudomonas trivialis</name>
    <dbReference type="NCBI Taxonomy" id="200450"/>
    <lineage>
        <taxon>Bacteria</taxon>
        <taxon>Pseudomonadati</taxon>
        <taxon>Pseudomonadota</taxon>
        <taxon>Gammaproteobacteria</taxon>
        <taxon>Pseudomonadales</taxon>
        <taxon>Pseudomonadaceae</taxon>
        <taxon>Pseudomonas</taxon>
    </lineage>
</organism>
<evidence type="ECO:0000259" key="6">
    <source>
        <dbReference type="Pfam" id="PF02465"/>
    </source>
</evidence>
<comment type="similarity">
    <text evidence="1 5">Belongs to the FliD family.</text>
</comment>
<evidence type="ECO:0000256" key="5">
    <source>
        <dbReference type="RuleBase" id="RU362066"/>
    </source>
</evidence>
<dbReference type="PATRIC" id="fig|200450.4.peg.4463"/>
<keyword evidence="5" id="KW-0964">Secreted</keyword>
<evidence type="ECO:0000313" key="8">
    <source>
        <dbReference type="EMBL" id="KRP60557.1"/>
    </source>
</evidence>
<evidence type="ECO:0000313" key="11">
    <source>
        <dbReference type="Proteomes" id="UP000183126"/>
    </source>
</evidence>
<dbReference type="Proteomes" id="UP000052019">
    <property type="component" value="Unassembled WGS sequence"/>
</dbReference>
<evidence type="ECO:0000313" key="10">
    <source>
        <dbReference type="Proteomes" id="UP000052019"/>
    </source>
</evidence>
<evidence type="ECO:0000256" key="2">
    <source>
        <dbReference type="ARBA" id="ARBA00011255"/>
    </source>
</evidence>
<dbReference type="PANTHER" id="PTHR30288:SF0">
    <property type="entry name" value="FLAGELLAR HOOK-ASSOCIATED PROTEIN 2"/>
    <property type="match status" value="1"/>
</dbReference>
<evidence type="ECO:0000256" key="4">
    <source>
        <dbReference type="ARBA" id="ARBA00023143"/>
    </source>
</evidence>
<dbReference type="GO" id="GO:0005576">
    <property type="term" value="C:extracellular region"/>
    <property type="evidence" value="ECO:0007669"/>
    <property type="project" value="UniProtKB-SubCell"/>
</dbReference>
<comment type="function">
    <text evidence="5">Required for morphogenesis and for the elongation of the flagellar filament by facilitating polymerization of the flagellin monomers at the tip of growing filament. Forms a capping structure, which prevents flagellin subunits (transported through the central channel of the flagellum) from leaking out without polymerization at the distal end.</text>
</comment>